<dbReference type="InterPro" id="IPR045800">
    <property type="entry name" value="HMBD"/>
</dbReference>
<evidence type="ECO:0000256" key="4">
    <source>
        <dbReference type="ARBA" id="ARBA00022692"/>
    </source>
</evidence>
<evidence type="ECO:0000256" key="10">
    <source>
        <dbReference type="ARBA" id="ARBA00023136"/>
    </source>
</evidence>
<dbReference type="InterPro" id="IPR018303">
    <property type="entry name" value="ATPase_P-typ_P_site"/>
</dbReference>
<dbReference type="InterPro" id="IPR008250">
    <property type="entry name" value="ATPase_P-typ_transduc_dom_A_sf"/>
</dbReference>
<dbReference type="InterPro" id="IPR001757">
    <property type="entry name" value="P_typ_ATPase"/>
</dbReference>
<gene>
    <name evidence="14" type="ORF">Ark11_0932</name>
</gene>
<organism evidence="14 15">
    <name type="scientific">Candidatus Ichthyocystis hellenicum</name>
    <dbReference type="NCBI Taxonomy" id="1561003"/>
    <lineage>
        <taxon>Bacteria</taxon>
        <taxon>Pseudomonadati</taxon>
        <taxon>Pseudomonadota</taxon>
        <taxon>Betaproteobacteria</taxon>
        <taxon>Burkholderiales</taxon>
        <taxon>Candidatus Ichthyocystis</taxon>
    </lineage>
</organism>
<keyword evidence="3 11" id="KW-1003">Cell membrane</keyword>
<keyword evidence="7 11" id="KW-0067">ATP-binding</keyword>
<dbReference type="GO" id="GO:0005886">
    <property type="term" value="C:plasma membrane"/>
    <property type="evidence" value="ECO:0007669"/>
    <property type="project" value="UniProtKB-SubCell"/>
</dbReference>
<keyword evidence="15" id="KW-1185">Reference proteome</keyword>
<keyword evidence="4 11" id="KW-0812">Transmembrane</keyword>
<feature type="transmembrane region" description="Helical" evidence="11">
    <location>
        <begin position="335"/>
        <end position="354"/>
    </location>
</feature>
<comment type="subcellular location">
    <subcellularLocation>
        <location evidence="1">Cell membrane</location>
        <topology evidence="1">Multi-pass membrane protein</topology>
    </subcellularLocation>
</comment>
<dbReference type="PANTHER" id="PTHR43520:SF8">
    <property type="entry name" value="P-TYPE CU(+) TRANSPORTER"/>
    <property type="match status" value="1"/>
</dbReference>
<dbReference type="InterPro" id="IPR027256">
    <property type="entry name" value="P-typ_ATPase_IB"/>
</dbReference>
<sequence>MGIDEMCHNKCHKNPNNDNSNVPTEKSGSEYYTCPMHPEVRKWNHGECTICGMDLEPDVITGNDHENPELKKYKEKFLVGIFLTLPIMFLEMARHINGVNSILSEKNNTYIQFILSIPVVLWSGNPFFIKAYNSLRQKSLNMFSLISLGTGVSFIYSLFALLKPNLFPKSFHYQNGGIPVYFETSSIIITLVLLGQMLELRARKFTSLAIKTLLELTPRSAKIVINGSEQDIPIENIKVGDNIIISPGEKIPADGTITEGSTNVDESMVTGESVPIHKKLNDFVIAGTVNIDGSIIMKATKIGSNTMLANIIKMVNNSQRSKVPIQRVADLASSWFVPVVISVSVFSFLAWSLFATKQSMSYGFISAVNVLIIACPCAIGLATTLSIMVGVGIGAKNGILIKDPECLEVLEKVDTIIIDKTGTLTEGKPKVGEIHSKNDSVSEHRVLQLAASLAHNSKHPLSTAITCFAKDRGMNLLKVTNFESITGKGLIGEIDGQKVALGNKDLMQNMEISSETIISLTNEFPTIVFLANSTSVIGYITLSDNIKKSTLEAIKKLQKMKINIVMATGDNQKSAKLIANITGIKNFVSNVTPEEKLKIVEKYKENGHVVVMIGDGVNDAVALSAAHVGISMGNGIDVAIENSNITLLKGDLIRVVGAIDLSSKVMKNIRQNLFLAFAYNTACIPIAAGVLFPQFGILISPIFAAIAMSASSLSVIGNALRLNFEKI</sequence>
<dbReference type="Gene3D" id="3.40.1110.10">
    <property type="entry name" value="Calcium-transporting ATPase, cytoplasmic domain N"/>
    <property type="match status" value="1"/>
</dbReference>
<dbReference type="NCBIfam" id="TIGR01494">
    <property type="entry name" value="ATPase_P-type"/>
    <property type="match status" value="1"/>
</dbReference>
<dbReference type="EMBL" id="LN906597">
    <property type="protein sequence ID" value="CUT17753.1"/>
    <property type="molecule type" value="Genomic_DNA"/>
</dbReference>
<dbReference type="SFLD" id="SFLDG00002">
    <property type="entry name" value="C1.7:_P-type_atpase_like"/>
    <property type="match status" value="1"/>
</dbReference>
<keyword evidence="6 11" id="KW-0547">Nucleotide-binding</keyword>
<dbReference type="InterPro" id="IPR023298">
    <property type="entry name" value="ATPase_P-typ_TM_dom_sf"/>
</dbReference>
<dbReference type="GO" id="GO:0016887">
    <property type="term" value="F:ATP hydrolysis activity"/>
    <property type="evidence" value="ECO:0007669"/>
    <property type="project" value="InterPro"/>
</dbReference>
<evidence type="ECO:0000259" key="13">
    <source>
        <dbReference type="Pfam" id="PF19335"/>
    </source>
</evidence>
<feature type="transmembrane region" description="Helical" evidence="11">
    <location>
        <begin position="673"/>
        <end position="692"/>
    </location>
</feature>
<keyword evidence="5 11" id="KW-0479">Metal-binding</keyword>
<dbReference type="InterPro" id="IPR023214">
    <property type="entry name" value="HAD_sf"/>
</dbReference>
<evidence type="ECO:0000256" key="6">
    <source>
        <dbReference type="ARBA" id="ARBA00022741"/>
    </source>
</evidence>
<dbReference type="FunFam" id="2.70.150.10:FF:000020">
    <property type="entry name" value="Copper-exporting P-type ATPase A"/>
    <property type="match status" value="1"/>
</dbReference>
<dbReference type="PATRIC" id="fig|1561003.3.peg.956"/>
<feature type="transmembrane region" description="Helical" evidence="11">
    <location>
        <begin position="698"/>
        <end position="720"/>
    </location>
</feature>
<evidence type="ECO:0000256" key="1">
    <source>
        <dbReference type="ARBA" id="ARBA00004651"/>
    </source>
</evidence>
<dbReference type="GO" id="GO:0005507">
    <property type="term" value="F:copper ion binding"/>
    <property type="evidence" value="ECO:0007669"/>
    <property type="project" value="TreeGrafter"/>
</dbReference>
<feature type="transmembrane region" description="Helical" evidence="11">
    <location>
        <begin position="140"/>
        <end position="160"/>
    </location>
</feature>
<dbReference type="SUPFAM" id="SSF81665">
    <property type="entry name" value="Calcium ATPase, transmembrane domain M"/>
    <property type="match status" value="1"/>
</dbReference>
<feature type="transmembrane region" description="Helical" evidence="11">
    <location>
        <begin position="77"/>
        <end position="97"/>
    </location>
</feature>
<dbReference type="PRINTS" id="PR00119">
    <property type="entry name" value="CATATPASE"/>
</dbReference>
<keyword evidence="8" id="KW-1278">Translocase</keyword>
<evidence type="ECO:0000313" key="15">
    <source>
        <dbReference type="Proteomes" id="UP000198651"/>
    </source>
</evidence>
<dbReference type="GO" id="GO:0043682">
    <property type="term" value="F:P-type divalent copper transporter activity"/>
    <property type="evidence" value="ECO:0007669"/>
    <property type="project" value="TreeGrafter"/>
</dbReference>
<dbReference type="SFLD" id="SFLDS00003">
    <property type="entry name" value="Haloacid_Dehalogenase"/>
    <property type="match status" value="1"/>
</dbReference>
<dbReference type="SFLD" id="SFLDF00027">
    <property type="entry name" value="p-type_atpase"/>
    <property type="match status" value="1"/>
</dbReference>
<feature type="domain" description="P-type ATPase A" evidence="12">
    <location>
        <begin position="215"/>
        <end position="315"/>
    </location>
</feature>
<evidence type="ECO:0000259" key="12">
    <source>
        <dbReference type="Pfam" id="PF00122"/>
    </source>
</evidence>
<dbReference type="Proteomes" id="UP000198651">
    <property type="component" value="Chromosome I"/>
</dbReference>
<comment type="similarity">
    <text evidence="2 11">Belongs to the cation transport ATPase (P-type) (TC 3.A.3) family. Type IB subfamily.</text>
</comment>
<dbReference type="CDD" id="cd02094">
    <property type="entry name" value="P-type_ATPase_Cu-like"/>
    <property type="match status" value="1"/>
</dbReference>
<dbReference type="InterPro" id="IPR044492">
    <property type="entry name" value="P_typ_ATPase_HD_dom"/>
</dbReference>
<feature type="transmembrane region" description="Helical" evidence="11">
    <location>
        <begin position="360"/>
        <end position="393"/>
    </location>
</feature>
<dbReference type="Gene3D" id="3.40.50.1000">
    <property type="entry name" value="HAD superfamily/HAD-like"/>
    <property type="match status" value="1"/>
</dbReference>
<dbReference type="Gene3D" id="2.70.150.10">
    <property type="entry name" value="Calcium-transporting ATPase, cytoplasmic transduction domain A"/>
    <property type="match status" value="1"/>
</dbReference>
<feature type="domain" description="Heavy metal binding" evidence="13">
    <location>
        <begin position="31"/>
        <end position="57"/>
    </location>
</feature>
<evidence type="ECO:0000256" key="2">
    <source>
        <dbReference type="ARBA" id="ARBA00006024"/>
    </source>
</evidence>
<dbReference type="Pfam" id="PF00702">
    <property type="entry name" value="Hydrolase"/>
    <property type="match status" value="1"/>
</dbReference>
<dbReference type="InterPro" id="IPR059000">
    <property type="entry name" value="ATPase_P-type_domA"/>
</dbReference>
<dbReference type="GO" id="GO:0055070">
    <property type="term" value="P:copper ion homeostasis"/>
    <property type="evidence" value="ECO:0007669"/>
    <property type="project" value="TreeGrafter"/>
</dbReference>
<dbReference type="InterPro" id="IPR036412">
    <property type="entry name" value="HAD-like_sf"/>
</dbReference>
<name>A0A0S4M1W9_9BURK</name>
<evidence type="ECO:0000313" key="14">
    <source>
        <dbReference type="EMBL" id="CUT17753.1"/>
    </source>
</evidence>
<feature type="transmembrane region" description="Helical" evidence="11">
    <location>
        <begin position="180"/>
        <end position="198"/>
    </location>
</feature>
<evidence type="ECO:0000256" key="3">
    <source>
        <dbReference type="ARBA" id="ARBA00022475"/>
    </source>
</evidence>
<evidence type="ECO:0000256" key="8">
    <source>
        <dbReference type="ARBA" id="ARBA00022967"/>
    </source>
</evidence>
<dbReference type="PANTHER" id="PTHR43520">
    <property type="entry name" value="ATP7, ISOFORM B"/>
    <property type="match status" value="1"/>
</dbReference>
<evidence type="ECO:0000256" key="7">
    <source>
        <dbReference type="ARBA" id="ARBA00022840"/>
    </source>
</evidence>
<dbReference type="SUPFAM" id="SSF81653">
    <property type="entry name" value="Calcium ATPase, transduction domain A"/>
    <property type="match status" value="1"/>
</dbReference>
<dbReference type="SUPFAM" id="SSF56784">
    <property type="entry name" value="HAD-like"/>
    <property type="match status" value="1"/>
</dbReference>
<accession>A0A0S4M1W9</accession>
<dbReference type="GO" id="GO:0005524">
    <property type="term" value="F:ATP binding"/>
    <property type="evidence" value="ECO:0007669"/>
    <property type="project" value="UniProtKB-UniRule"/>
</dbReference>
<dbReference type="PROSITE" id="PS01229">
    <property type="entry name" value="COF_2"/>
    <property type="match status" value="1"/>
</dbReference>
<protein>
    <submittedName>
        <fullName evidence="14">Haloacid dehalogenase</fullName>
    </submittedName>
</protein>
<dbReference type="NCBIfam" id="TIGR01525">
    <property type="entry name" value="ATPase-IB_hvy"/>
    <property type="match status" value="1"/>
</dbReference>
<dbReference type="PROSITE" id="PS00154">
    <property type="entry name" value="ATPASE_E1_E2"/>
    <property type="match status" value="1"/>
</dbReference>
<feature type="transmembrane region" description="Helical" evidence="11">
    <location>
        <begin position="109"/>
        <end position="128"/>
    </location>
</feature>
<dbReference type="Pfam" id="PF19335">
    <property type="entry name" value="HMBD"/>
    <property type="match status" value="1"/>
</dbReference>
<dbReference type="AlphaFoldDB" id="A0A0S4M1W9"/>
<evidence type="ECO:0000256" key="9">
    <source>
        <dbReference type="ARBA" id="ARBA00022989"/>
    </source>
</evidence>
<dbReference type="GO" id="GO:0060003">
    <property type="term" value="P:copper ion export"/>
    <property type="evidence" value="ECO:0007669"/>
    <property type="project" value="UniProtKB-ARBA"/>
</dbReference>
<dbReference type="Pfam" id="PF00122">
    <property type="entry name" value="E1-E2_ATPase"/>
    <property type="match status" value="1"/>
</dbReference>
<reference evidence="15" key="1">
    <citation type="submission" date="2015-11" db="EMBL/GenBank/DDBJ databases">
        <authorList>
            <person name="Seth-Smith H.M.B."/>
        </authorList>
    </citation>
    <scope>NUCLEOTIDE SEQUENCE [LARGE SCALE GENOMIC DNA]</scope>
    <source>
        <strain evidence="15">2013Ark11</strain>
    </source>
</reference>
<dbReference type="RefSeq" id="WP_242641401.1">
    <property type="nucleotide sequence ID" value="NZ_LN906597.1"/>
</dbReference>
<dbReference type="PRINTS" id="PR00943">
    <property type="entry name" value="CUATPASE"/>
</dbReference>
<dbReference type="STRING" id="1561003.Ark11_0932"/>
<dbReference type="InterPro" id="IPR023299">
    <property type="entry name" value="ATPase_P-typ_cyto_dom_N"/>
</dbReference>
<evidence type="ECO:0000256" key="5">
    <source>
        <dbReference type="ARBA" id="ARBA00022723"/>
    </source>
</evidence>
<evidence type="ECO:0000256" key="11">
    <source>
        <dbReference type="RuleBase" id="RU362081"/>
    </source>
</evidence>
<proteinExistence type="inferred from homology"/>
<dbReference type="NCBIfam" id="TIGR01511">
    <property type="entry name" value="ATPase-IB1_Cu"/>
    <property type="match status" value="1"/>
</dbReference>
<keyword evidence="9 11" id="KW-1133">Transmembrane helix</keyword>
<keyword evidence="10 11" id="KW-0472">Membrane</keyword>
<dbReference type="NCBIfam" id="TIGR01512">
    <property type="entry name" value="ATPase-IB2_Cd"/>
    <property type="match status" value="1"/>
</dbReference>